<dbReference type="VEuPathDB" id="MicrosporidiaDB:VICG_00084"/>
<proteinExistence type="predicted"/>
<dbReference type="RefSeq" id="XP_007603537.1">
    <property type="nucleotide sequence ID" value="XM_007603475.1"/>
</dbReference>
<dbReference type="GO" id="GO:0005634">
    <property type="term" value="C:nucleus"/>
    <property type="evidence" value="ECO:0007669"/>
    <property type="project" value="TreeGrafter"/>
</dbReference>
<dbReference type="Proteomes" id="UP000011082">
    <property type="component" value="Unassembled WGS sequence"/>
</dbReference>
<evidence type="ECO:0000313" key="2">
    <source>
        <dbReference type="EMBL" id="ELA42769.1"/>
    </source>
</evidence>
<dbReference type="PANTHER" id="PTHR11669:SF1">
    <property type="entry name" value="REPLICATION FACTOR C SUBUNIT 3"/>
    <property type="match status" value="1"/>
</dbReference>
<keyword evidence="3" id="KW-1185">Reference proteome</keyword>
<dbReference type="InterPro" id="IPR027417">
    <property type="entry name" value="P-loop_NTPase"/>
</dbReference>
<dbReference type="GO" id="GO:0006271">
    <property type="term" value="P:DNA strand elongation involved in DNA replication"/>
    <property type="evidence" value="ECO:0007669"/>
    <property type="project" value="UniProtKB-ARBA"/>
</dbReference>
<dbReference type="GO" id="GO:0006281">
    <property type="term" value="P:DNA repair"/>
    <property type="evidence" value="ECO:0007669"/>
    <property type="project" value="TreeGrafter"/>
</dbReference>
<dbReference type="Pfam" id="PF13177">
    <property type="entry name" value="DNA_pol3_delta2"/>
    <property type="match status" value="1"/>
</dbReference>
<dbReference type="GO" id="GO:0005663">
    <property type="term" value="C:DNA replication factor C complex"/>
    <property type="evidence" value="ECO:0007669"/>
    <property type="project" value="TreeGrafter"/>
</dbReference>
<dbReference type="HOGENOM" id="CLU_042324_5_0_1"/>
<dbReference type="GO" id="GO:0003689">
    <property type="term" value="F:DNA clamp loader activity"/>
    <property type="evidence" value="ECO:0007669"/>
    <property type="project" value="TreeGrafter"/>
</dbReference>
<name>L2GQ79_VITCO</name>
<dbReference type="InterPro" id="IPR008921">
    <property type="entry name" value="DNA_pol3_clamp-load_cplx_C"/>
</dbReference>
<dbReference type="SUPFAM" id="SSF52540">
    <property type="entry name" value="P-loop containing nucleoside triphosphate hydrolases"/>
    <property type="match status" value="1"/>
</dbReference>
<dbReference type="Pfam" id="PF22534">
    <property type="entry name" value="RFC_C"/>
    <property type="match status" value="1"/>
</dbReference>
<dbReference type="STRING" id="993615.L2GQ79"/>
<dbReference type="InParanoid" id="L2GQ79"/>
<evidence type="ECO:0008006" key="4">
    <source>
        <dbReference type="Google" id="ProtNLM"/>
    </source>
</evidence>
<sequence length="351" mass="40488">MLWIEKYKPKSFSEITTHKEVVSMLDKYTLETIPNMIFHGQIGHNKRTILYALISHLYGSYPSPTTKNIEVEAGSLKVMVDYLECNEMVEFCPSEYGYKDRYVVQSIIKEIARCRPILGLFGAKRRSVKILVIDQAEDLSKDAQAALRRTMEMYSGHFKIIMVCTETSKLIEPIRSRCMMVRIRGFRNDEMFRICSNIAKIEGFGVDKDAIDSICKNSKGNGKRALCLFELYCFNHLLDDKKRQKTDYSQIRLEWELKTASIVDKIKRSPRPETMIEIRKDLYSLLNSLIPPSIILAQMLKELSMKCSLEVCKSLSIFALGYEERIRLGTKPLYHLEAFAASAMLVLSQRK</sequence>
<dbReference type="OMA" id="LKADIMH"/>
<dbReference type="Gene3D" id="1.20.272.10">
    <property type="match status" value="1"/>
</dbReference>
<accession>L2GQ79</accession>
<organism evidence="2 3">
    <name type="scientific">Vittaforma corneae (strain ATCC 50505)</name>
    <name type="common">Microsporidian parasite</name>
    <name type="synonym">Nosema corneum</name>
    <dbReference type="NCBI Taxonomy" id="993615"/>
    <lineage>
        <taxon>Eukaryota</taxon>
        <taxon>Fungi</taxon>
        <taxon>Fungi incertae sedis</taxon>
        <taxon>Microsporidia</taxon>
        <taxon>Nosematidae</taxon>
        <taxon>Vittaforma</taxon>
    </lineage>
</organism>
<dbReference type="Gene3D" id="3.40.50.300">
    <property type="entry name" value="P-loop containing nucleotide triphosphate hydrolases"/>
    <property type="match status" value="1"/>
</dbReference>
<keyword evidence="1" id="KW-0235">DNA replication</keyword>
<dbReference type="GO" id="GO:0031391">
    <property type="term" value="C:Elg1 RFC-like complex"/>
    <property type="evidence" value="ECO:0007669"/>
    <property type="project" value="UniProtKB-ARBA"/>
</dbReference>
<dbReference type="SUPFAM" id="SSF48019">
    <property type="entry name" value="post-AAA+ oligomerization domain-like"/>
    <property type="match status" value="1"/>
</dbReference>
<dbReference type="PANTHER" id="PTHR11669">
    <property type="entry name" value="REPLICATION FACTOR C / DNA POLYMERASE III GAMMA-TAU SUBUNIT"/>
    <property type="match status" value="1"/>
</dbReference>
<reference evidence="3" key="1">
    <citation type="submission" date="2011-05" db="EMBL/GenBank/DDBJ databases">
        <title>The genome sequence of Vittaforma corneae strain ATCC 50505.</title>
        <authorList>
            <consortium name="The Broad Institute Genome Sequencing Platform"/>
            <person name="Cuomo C."/>
            <person name="Didier E."/>
            <person name="Bowers L."/>
            <person name="Young S.K."/>
            <person name="Zeng Q."/>
            <person name="Gargeya S."/>
            <person name="Fitzgerald M."/>
            <person name="Haas B."/>
            <person name="Abouelleil A."/>
            <person name="Alvarado L."/>
            <person name="Arachchi H.M."/>
            <person name="Berlin A."/>
            <person name="Chapman S.B."/>
            <person name="Gearin G."/>
            <person name="Goldberg J."/>
            <person name="Griggs A."/>
            <person name="Gujja S."/>
            <person name="Hansen M."/>
            <person name="Heiman D."/>
            <person name="Howarth C."/>
            <person name="Larimer J."/>
            <person name="Lui A."/>
            <person name="MacDonald P.J.P."/>
            <person name="McCowen C."/>
            <person name="Montmayeur A."/>
            <person name="Murphy C."/>
            <person name="Neiman D."/>
            <person name="Pearson M."/>
            <person name="Priest M."/>
            <person name="Roberts A."/>
            <person name="Saif S."/>
            <person name="Shea T."/>
            <person name="Sisk P."/>
            <person name="Stolte C."/>
            <person name="Sykes S."/>
            <person name="Wortman J."/>
            <person name="Nusbaum C."/>
            <person name="Birren B."/>
        </authorList>
    </citation>
    <scope>NUCLEOTIDE SEQUENCE [LARGE SCALE GENOMIC DNA]</scope>
    <source>
        <strain evidence="3">ATCC 50505</strain>
    </source>
</reference>
<dbReference type="GeneID" id="19880802"/>
<dbReference type="InterPro" id="IPR050238">
    <property type="entry name" value="DNA_Rep/Repair_Clamp_Loader"/>
</dbReference>
<evidence type="ECO:0000256" key="1">
    <source>
        <dbReference type="ARBA" id="ARBA00022705"/>
    </source>
</evidence>
<evidence type="ECO:0000313" key="3">
    <source>
        <dbReference type="Proteomes" id="UP000011082"/>
    </source>
</evidence>
<dbReference type="GO" id="GO:0003677">
    <property type="term" value="F:DNA binding"/>
    <property type="evidence" value="ECO:0007669"/>
    <property type="project" value="InterPro"/>
</dbReference>
<dbReference type="AlphaFoldDB" id="L2GQ79"/>
<gene>
    <name evidence="2" type="ORF">VICG_00084</name>
</gene>
<protein>
    <recommendedName>
        <fullName evidence="4">AAA+ ATPase domain-containing protein</fullName>
    </recommendedName>
</protein>
<dbReference type="Gene3D" id="1.10.8.60">
    <property type="match status" value="1"/>
</dbReference>
<dbReference type="FunCoup" id="L2GQ79">
    <property type="interactions" value="182"/>
</dbReference>
<dbReference type="OrthoDB" id="761538at2759"/>
<dbReference type="EMBL" id="JH370130">
    <property type="protein sequence ID" value="ELA42769.1"/>
    <property type="molecule type" value="Genomic_DNA"/>
</dbReference>